<comment type="catalytic activity">
    <reaction evidence="6">
        <text>hydrogencarbonate + H(+) = CO2 + H2O</text>
        <dbReference type="Rhea" id="RHEA:10748"/>
        <dbReference type="ChEBI" id="CHEBI:15377"/>
        <dbReference type="ChEBI" id="CHEBI:15378"/>
        <dbReference type="ChEBI" id="CHEBI:16526"/>
        <dbReference type="ChEBI" id="CHEBI:17544"/>
        <dbReference type="EC" id="4.2.1.1"/>
    </reaction>
</comment>
<dbReference type="SMART" id="SM01057">
    <property type="entry name" value="Carb_anhydrase"/>
    <property type="match status" value="1"/>
</dbReference>
<evidence type="ECO:0000256" key="2">
    <source>
        <dbReference type="ARBA" id="ARBA00012925"/>
    </source>
</evidence>
<comment type="similarity">
    <text evidence="1">Belongs to the alpha-carbonic anhydrase family.</text>
</comment>
<dbReference type="Pfam" id="PF00194">
    <property type="entry name" value="Carb_anhydrase"/>
    <property type="match status" value="1"/>
</dbReference>
<dbReference type="CDD" id="cd03124">
    <property type="entry name" value="alpha_CA_prokaryotic_like"/>
    <property type="match status" value="1"/>
</dbReference>
<protein>
    <recommendedName>
        <fullName evidence="2">carbonic anhydrase</fullName>
        <ecNumber evidence="2">4.2.1.1</ecNumber>
    </recommendedName>
</protein>
<dbReference type="PROSITE" id="PS51144">
    <property type="entry name" value="ALPHA_CA_2"/>
    <property type="match status" value="1"/>
</dbReference>
<evidence type="ECO:0000313" key="8">
    <source>
        <dbReference type="EMBL" id="MBP2478359.1"/>
    </source>
</evidence>
<sequence>MAQSQVPLQSPINITPDAIRIDPSHPKLDVNYGSAPLELRYVRKDADAANGCATRHHEETEEAEVPAGAGHVIAAGVRYDLIQFHFHTPSEHTFLGHHLPLEMHLVHRSAAGKLLVVGVPLRAGAHSAVDEVLAKLSPECGDTVDVHSLDLNRLLPANRHMLRYQGSLTTAPFSGDVQWYVASEFHVSQATISRFQHLFTAGNARSTQPLNGRTLTEVGRI</sequence>
<evidence type="ECO:0000256" key="4">
    <source>
        <dbReference type="ARBA" id="ARBA00022833"/>
    </source>
</evidence>
<comment type="caution">
    <text evidence="8">The sequence shown here is derived from an EMBL/GenBank/DDBJ whole genome shotgun (WGS) entry which is preliminary data.</text>
</comment>
<evidence type="ECO:0000259" key="7">
    <source>
        <dbReference type="PROSITE" id="PS51144"/>
    </source>
</evidence>
<organism evidence="8 9">
    <name type="scientific">Crossiella equi</name>
    <dbReference type="NCBI Taxonomy" id="130796"/>
    <lineage>
        <taxon>Bacteria</taxon>
        <taxon>Bacillati</taxon>
        <taxon>Actinomycetota</taxon>
        <taxon>Actinomycetes</taxon>
        <taxon>Pseudonocardiales</taxon>
        <taxon>Pseudonocardiaceae</taxon>
        <taxon>Crossiella</taxon>
    </lineage>
</organism>
<keyword evidence="5 8" id="KW-0456">Lyase</keyword>
<dbReference type="Gene3D" id="3.10.200.10">
    <property type="entry name" value="Alpha carbonic anhydrase"/>
    <property type="match status" value="1"/>
</dbReference>
<keyword evidence="3" id="KW-0479">Metal-binding</keyword>
<dbReference type="GO" id="GO:0004089">
    <property type="term" value="F:carbonate dehydratase activity"/>
    <property type="evidence" value="ECO:0007669"/>
    <property type="project" value="UniProtKB-EC"/>
</dbReference>
<dbReference type="InterPro" id="IPR023561">
    <property type="entry name" value="Carbonic_anhydrase_a-class"/>
</dbReference>
<keyword evidence="9" id="KW-1185">Reference proteome</keyword>
<dbReference type="InterPro" id="IPR001148">
    <property type="entry name" value="CA_dom"/>
</dbReference>
<evidence type="ECO:0000256" key="1">
    <source>
        <dbReference type="ARBA" id="ARBA00010718"/>
    </source>
</evidence>
<keyword evidence="4" id="KW-0862">Zinc</keyword>
<evidence type="ECO:0000256" key="6">
    <source>
        <dbReference type="ARBA" id="ARBA00048348"/>
    </source>
</evidence>
<dbReference type="PANTHER" id="PTHR18952">
    <property type="entry name" value="CARBONIC ANHYDRASE"/>
    <property type="match status" value="1"/>
</dbReference>
<dbReference type="PANTHER" id="PTHR18952:SF265">
    <property type="entry name" value="CARBONIC ANHYDRASE"/>
    <property type="match status" value="1"/>
</dbReference>
<gene>
    <name evidence="8" type="ORF">JOF53_007231</name>
</gene>
<dbReference type="EC" id="4.2.1.1" evidence="2"/>
<name>A0ABS5AQ64_9PSEU</name>
<dbReference type="RefSeq" id="WP_158103385.1">
    <property type="nucleotide sequence ID" value="NZ_JAGIOO010000001.1"/>
</dbReference>
<reference evidence="8 9" key="1">
    <citation type="submission" date="2021-03" db="EMBL/GenBank/DDBJ databases">
        <title>Sequencing the genomes of 1000 actinobacteria strains.</title>
        <authorList>
            <person name="Klenk H.-P."/>
        </authorList>
    </citation>
    <scope>NUCLEOTIDE SEQUENCE [LARGE SCALE GENOMIC DNA]</scope>
    <source>
        <strain evidence="8 9">DSM 44580</strain>
    </source>
</reference>
<dbReference type="EMBL" id="JAGIOO010000001">
    <property type="protein sequence ID" value="MBP2478359.1"/>
    <property type="molecule type" value="Genomic_DNA"/>
</dbReference>
<proteinExistence type="inferred from homology"/>
<evidence type="ECO:0000256" key="5">
    <source>
        <dbReference type="ARBA" id="ARBA00023239"/>
    </source>
</evidence>
<evidence type="ECO:0000313" key="9">
    <source>
        <dbReference type="Proteomes" id="UP001519363"/>
    </source>
</evidence>
<dbReference type="Proteomes" id="UP001519363">
    <property type="component" value="Unassembled WGS sequence"/>
</dbReference>
<dbReference type="InterPro" id="IPR041891">
    <property type="entry name" value="Alpha_CA_prokaryot-like"/>
</dbReference>
<accession>A0ABS5AQ64</accession>
<dbReference type="InterPro" id="IPR036398">
    <property type="entry name" value="CA_dom_sf"/>
</dbReference>
<feature type="domain" description="Alpha-carbonic anhydrase" evidence="7">
    <location>
        <begin position="1"/>
        <end position="219"/>
    </location>
</feature>
<evidence type="ECO:0000256" key="3">
    <source>
        <dbReference type="ARBA" id="ARBA00022723"/>
    </source>
</evidence>
<dbReference type="SUPFAM" id="SSF51069">
    <property type="entry name" value="Carbonic anhydrase"/>
    <property type="match status" value="1"/>
</dbReference>